<evidence type="ECO:0000313" key="1">
    <source>
        <dbReference type="EMBL" id="KAK1119530.1"/>
    </source>
</evidence>
<comment type="caution">
    <text evidence="1">The sequence shown here is derived from an EMBL/GenBank/DDBJ whole genome shotgun (WGS) entry which is preliminary data.</text>
</comment>
<name>A0AA40FI59_9HYME</name>
<dbReference type="AlphaFoldDB" id="A0AA40FI59"/>
<dbReference type="EMBL" id="JAHYIQ010000036">
    <property type="protein sequence ID" value="KAK1119530.1"/>
    <property type="molecule type" value="Genomic_DNA"/>
</dbReference>
<accession>A0AA40FI59</accession>
<reference evidence="1" key="1">
    <citation type="submission" date="2021-10" db="EMBL/GenBank/DDBJ databases">
        <title>Melipona bicolor Genome sequencing and assembly.</title>
        <authorList>
            <person name="Araujo N.S."/>
            <person name="Arias M.C."/>
        </authorList>
    </citation>
    <scope>NUCLEOTIDE SEQUENCE</scope>
    <source>
        <strain evidence="1">USP_2M_L1-L4_2017</strain>
        <tissue evidence="1">Whole body</tissue>
    </source>
</reference>
<dbReference type="Proteomes" id="UP001177670">
    <property type="component" value="Unassembled WGS sequence"/>
</dbReference>
<protein>
    <submittedName>
        <fullName evidence="1">Uncharacterized protein</fullName>
    </submittedName>
</protein>
<gene>
    <name evidence="1" type="ORF">K0M31_013353</name>
</gene>
<evidence type="ECO:0000313" key="2">
    <source>
        <dbReference type="Proteomes" id="UP001177670"/>
    </source>
</evidence>
<keyword evidence="2" id="KW-1185">Reference proteome</keyword>
<proteinExistence type="predicted"/>
<sequence length="232" mass="25958">MGSRLRRSEELIAIVNRSEDVQILVCCLFSPARDENSNKNERIETFLVSSSRTVARVSFEVVNAIVSHNGGNFLAQREPDIYLVKSYERRGKQSIEDCWRGEKVGKRTLYANGSEKGLGPGSYGLSSDKVRRVCQLGFYRCFSSPTVQPGFLLFPTSGLLFFVSFLASADEIAGELDELCAPVEIEPRRDPSTTANFLLPPPSPISSRQLAYSRAGNYARSPRTTKREFLRF</sequence>
<organism evidence="1 2">
    <name type="scientific">Melipona bicolor</name>
    <dbReference type="NCBI Taxonomy" id="60889"/>
    <lineage>
        <taxon>Eukaryota</taxon>
        <taxon>Metazoa</taxon>
        <taxon>Ecdysozoa</taxon>
        <taxon>Arthropoda</taxon>
        <taxon>Hexapoda</taxon>
        <taxon>Insecta</taxon>
        <taxon>Pterygota</taxon>
        <taxon>Neoptera</taxon>
        <taxon>Endopterygota</taxon>
        <taxon>Hymenoptera</taxon>
        <taxon>Apocrita</taxon>
        <taxon>Aculeata</taxon>
        <taxon>Apoidea</taxon>
        <taxon>Anthophila</taxon>
        <taxon>Apidae</taxon>
        <taxon>Melipona</taxon>
    </lineage>
</organism>